<dbReference type="InterPro" id="IPR011008">
    <property type="entry name" value="Dimeric_a/b-barrel"/>
</dbReference>
<accession>A0A644Z515</accession>
<protein>
    <submittedName>
        <fullName evidence="1">Uncharacterized protein</fullName>
    </submittedName>
</protein>
<dbReference type="Gene3D" id="3.30.70.100">
    <property type="match status" value="1"/>
</dbReference>
<sequence length="40" mass="4762">MDDLRAHLKTDHIREAREARKDMLDGPVRVRVFESKEVEL</sequence>
<proteinExistence type="predicted"/>
<dbReference type="EMBL" id="VSSQ01007429">
    <property type="protein sequence ID" value="MPM35892.1"/>
    <property type="molecule type" value="Genomic_DNA"/>
</dbReference>
<organism evidence="1">
    <name type="scientific">bioreactor metagenome</name>
    <dbReference type="NCBI Taxonomy" id="1076179"/>
    <lineage>
        <taxon>unclassified sequences</taxon>
        <taxon>metagenomes</taxon>
        <taxon>ecological metagenomes</taxon>
    </lineage>
</organism>
<dbReference type="AlphaFoldDB" id="A0A644Z515"/>
<reference evidence="1" key="1">
    <citation type="submission" date="2019-08" db="EMBL/GenBank/DDBJ databases">
        <authorList>
            <person name="Kucharzyk K."/>
            <person name="Murdoch R.W."/>
            <person name="Higgins S."/>
            <person name="Loffler F."/>
        </authorList>
    </citation>
    <scope>NUCLEOTIDE SEQUENCE</scope>
</reference>
<gene>
    <name evidence="1" type="ORF">SDC9_82486</name>
</gene>
<evidence type="ECO:0000313" key="1">
    <source>
        <dbReference type="EMBL" id="MPM35892.1"/>
    </source>
</evidence>
<name>A0A644Z515_9ZZZZ</name>
<dbReference type="SUPFAM" id="SSF54909">
    <property type="entry name" value="Dimeric alpha+beta barrel"/>
    <property type="match status" value="1"/>
</dbReference>
<comment type="caution">
    <text evidence="1">The sequence shown here is derived from an EMBL/GenBank/DDBJ whole genome shotgun (WGS) entry which is preliminary data.</text>
</comment>